<reference evidence="4 5" key="1">
    <citation type="submission" date="2020-07" db="EMBL/GenBank/DDBJ databases">
        <title>Sequencing the genomes of 1000 actinobacteria strains.</title>
        <authorList>
            <person name="Klenk H.-P."/>
        </authorList>
    </citation>
    <scope>NUCLEOTIDE SEQUENCE [LARGE SCALE GENOMIC DNA]</scope>
    <source>
        <strain evidence="4 5">DSM 22083</strain>
    </source>
</reference>
<dbReference type="AlphaFoldDB" id="A0A7Y9LF13"/>
<evidence type="ECO:0000256" key="3">
    <source>
        <dbReference type="SAM" id="MobiDB-lite"/>
    </source>
</evidence>
<accession>A0A7Y9LF13</accession>
<name>A0A7Y9LF13_9ACTN</name>
<evidence type="ECO:0000256" key="1">
    <source>
        <dbReference type="ARBA" id="ARBA00022603"/>
    </source>
</evidence>
<keyword evidence="1 4" id="KW-0489">Methyltransferase</keyword>
<dbReference type="EC" id="2.1.1.171" evidence="4"/>
<dbReference type="NCBIfam" id="TIGR00095">
    <property type="entry name" value="16S rRNA (guanine(966)-N(2))-methyltransferase RsmD"/>
    <property type="match status" value="1"/>
</dbReference>
<dbReference type="GO" id="GO:0052913">
    <property type="term" value="F:16S rRNA (guanine(966)-N(2))-methyltransferase activity"/>
    <property type="evidence" value="ECO:0007669"/>
    <property type="project" value="UniProtKB-EC"/>
</dbReference>
<dbReference type="PANTHER" id="PTHR43542:SF1">
    <property type="entry name" value="METHYLTRANSFERASE"/>
    <property type="match status" value="1"/>
</dbReference>
<gene>
    <name evidence="4" type="ORF">BKA15_005712</name>
</gene>
<dbReference type="InterPro" id="IPR002052">
    <property type="entry name" value="DNA_methylase_N6_adenine_CS"/>
</dbReference>
<evidence type="ECO:0000256" key="2">
    <source>
        <dbReference type="ARBA" id="ARBA00022679"/>
    </source>
</evidence>
<organism evidence="4 5">
    <name type="scientific">Microlunatus parietis</name>
    <dbReference type="NCBI Taxonomy" id="682979"/>
    <lineage>
        <taxon>Bacteria</taxon>
        <taxon>Bacillati</taxon>
        <taxon>Actinomycetota</taxon>
        <taxon>Actinomycetes</taxon>
        <taxon>Propionibacteriales</taxon>
        <taxon>Propionibacteriaceae</taxon>
        <taxon>Microlunatus</taxon>
    </lineage>
</organism>
<sequence length="195" mass="20528">MSRIVAGRYGGRRLKHPVGDRTRPTTDRAREALFAMLASWAGAGGDAGESLAGLSFLDLYAGSGAVGLEAASRGADPVLMVEADQRTVRGVIRSNIASLGARAAVRAGRVEQVVKGPAPLAYDLVFVDPPYELGSPDLSAVLADLVGHGWVADDGLIVVERSRRSPELTPPSPYTEVGTRRYGETVLSTFSRPVA</sequence>
<evidence type="ECO:0000313" key="5">
    <source>
        <dbReference type="Proteomes" id="UP000569914"/>
    </source>
</evidence>
<dbReference type="GO" id="GO:0003676">
    <property type="term" value="F:nucleic acid binding"/>
    <property type="evidence" value="ECO:0007669"/>
    <property type="project" value="InterPro"/>
</dbReference>
<evidence type="ECO:0000313" key="4">
    <source>
        <dbReference type="EMBL" id="NYE74383.1"/>
    </source>
</evidence>
<dbReference type="PANTHER" id="PTHR43542">
    <property type="entry name" value="METHYLTRANSFERASE"/>
    <property type="match status" value="1"/>
</dbReference>
<keyword evidence="2 4" id="KW-0808">Transferase</keyword>
<dbReference type="InterPro" id="IPR029063">
    <property type="entry name" value="SAM-dependent_MTases_sf"/>
</dbReference>
<comment type="caution">
    <text evidence="4">The sequence shown here is derived from an EMBL/GenBank/DDBJ whole genome shotgun (WGS) entry which is preliminary data.</text>
</comment>
<dbReference type="Proteomes" id="UP000569914">
    <property type="component" value="Unassembled WGS sequence"/>
</dbReference>
<feature type="region of interest" description="Disordered" evidence="3">
    <location>
        <begin position="1"/>
        <end position="25"/>
    </location>
</feature>
<protein>
    <submittedName>
        <fullName evidence="4">16S rRNA (Guanine966-N2)-methyltransferase</fullName>
        <ecNumber evidence="4">2.1.1.171</ecNumber>
    </submittedName>
</protein>
<dbReference type="EMBL" id="JACCBU010000001">
    <property type="protein sequence ID" value="NYE74383.1"/>
    <property type="molecule type" value="Genomic_DNA"/>
</dbReference>
<dbReference type="CDD" id="cd02440">
    <property type="entry name" value="AdoMet_MTases"/>
    <property type="match status" value="1"/>
</dbReference>
<dbReference type="RefSeq" id="WP_179756643.1">
    <property type="nucleotide sequence ID" value="NZ_JACCBU010000001.1"/>
</dbReference>
<dbReference type="Pfam" id="PF03602">
    <property type="entry name" value="Cons_hypoth95"/>
    <property type="match status" value="1"/>
</dbReference>
<dbReference type="InterPro" id="IPR004398">
    <property type="entry name" value="RNA_MeTrfase_RsmD"/>
</dbReference>
<dbReference type="SUPFAM" id="SSF53335">
    <property type="entry name" value="S-adenosyl-L-methionine-dependent methyltransferases"/>
    <property type="match status" value="1"/>
</dbReference>
<dbReference type="PROSITE" id="PS00092">
    <property type="entry name" value="N6_MTASE"/>
    <property type="match status" value="1"/>
</dbReference>
<keyword evidence="5" id="KW-1185">Reference proteome</keyword>
<dbReference type="PIRSF" id="PIRSF004553">
    <property type="entry name" value="CHP00095"/>
    <property type="match status" value="1"/>
</dbReference>
<proteinExistence type="predicted"/>
<dbReference type="Gene3D" id="3.40.50.150">
    <property type="entry name" value="Vaccinia Virus protein VP39"/>
    <property type="match status" value="1"/>
</dbReference>